<feature type="domain" description="Peptidase MA-like" evidence="2">
    <location>
        <begin position="78"/>
        <end position="260"/>
    </location>
</feature>
<comment type="caution">
    <text evidence="3">The sequence shown here is derived from an EMBL/GenBank/DDBJ whole genome shotgun (WGS) entry which is preliminary data.</text>
</comment>
<dbReference type="EMBL" id="PCVY01000049">
    <property type="protein sequence ID" value="PIQ86156.1"/>
    <property type="molecule type" value="Genomic_DNA"/>
</dbReference>
<dbReference type="InterPro" id="IPR039568">
    <property type="entry name" value="Peptidase_MA-like_dom"/>
</dbReference>
<gene>
    <name evidence="3" type="ORF">COV74_05610</name>
</gene>
<evidence type="ECO:0000259" key="2">
    <source>
        <dbReference type="Pfam" id="PF13485"/>
    </source>
</evidence>
<dbReference type="Proteomes" id="UP000230859">
    <property type="component" value="Unassembled WGS sequence"/>
</dbReference>
<name>A0A2H0LP71_9BACT</name>
<evidence type="ECO:0000256" key="1">
    <source>
        <dbReference type="SAM" id="SignalP"/>
    </source>
</evidence>
<accession>A0A2H0LP71</accession>
<evidence type="ECO:0000313" key="4">
    <source>
        <dbReference type="Proteomes" id="UP000230859"/>
    </source>
</evidence>
<feature type="signal peptide" evidence="1">
    <location>
        <begin position="1"/>
        <end position="22"/>
    </location>
</feature>
<protein>
    <recommendedName>
        <fullName evidence="2">Peptidase MA-like domain-containing protein</fullName>
    </recommendedName>
</protein>
<organism evidence="3 4">
    <name type="scientific">Candidatus Abzuiibacterium crystallinum</name>
    <dbReference type="NCBI Taxonomy" id="1974748"/>
    <lineage>
        <taxon>Bacteria</taxon>
        <taxon>Pseudomonadati</taxon>
        <taxon>Candidatus Omnitrophota</taxon>
        <taxon>Candidatus Abzuiibacterium</taxon>
    </lineage>
</organism>
<dbReference type="Pfam" id="PF13485">
    <property type="entry name" value="Peptidase_MA_2"/>
    <property type="match status" value="1"/>
</dbReference>
<feature type="chain" id="PRO_5013917126" description="Peptidase MA-like domain-containing protein" evidence="1">
    <location>
        <begin position="23"/>
        <end position="262"/>
    </location>
</feature>
<reference evidence="3 4" key="1">
    <citation type="submission" date="2017-09" db="EMBL/GenBank/DDBJ databases">
        <title>Depth-based differentiation of microbial function through sediment-hosted aquifers and enrichment of novel symbionts in the deep terrestrial subsurface.</title>
        <authorList>
            <person name="Probst A.J."/>
            <person name="Ladd B."/>
            <person name="Jarett J.K."/>
            <person name="Geller-Mcgrath D.E."/>
            <person name="Sieber C.M."/>
            <person name="Emerson J.B."/>
            <person name="Anantharaman K."/>
            <person name="Thomas B.C."/>
            <person name="Malmstrom R."/>
            <person name="Stieglmeier M."/>
            <person name="Klingl A."/>
            <person name="Woyke T."/>
            <person name="Ryan C.M."/>
            <person name="Banfield J.F."/>
        </authorList>
    </citation>
    <scope>NUCLEOTIDE SEQUENCE [LARGE SCALE GENOMIC DNA]</scope>
    <source>
        <strain evidence="3">CG11_big_fil_rev_8_21_14_0_20_45_26</strain>
    </source>
</reference>
<keyword evidence="1" id="KW-0732">Signal</keyword>
<proteinExistence type="predicted"/>
<dbReference type="AlphaFoldDB" id="A0A2H0LP71"/>
<sequence>MRIRLFTLALFLFSMLQRPVSAGPAWHETKGKHFIVYAQEGGSFSNSVLRKAEEHYQSITRYFGNLPKSDFWSWDNRCKIYIYRSRAEYVSQTGQPEWSGGFADVNSRSIVSFQNAPDFFDSILPHEMAHLVFREFVQLNNREVPRWLDEGFAIAQETNVRTALDETVRKAVARNETLSIGRLNAMSTLHQQPTESARLFYAQAQSITRFLIEGRDGSYFLNFCRLLRDGVEFEDALRRSYRRDFGSIDDLEKSWRRHVKRH</sequence>
<evidence type="ECO:0000313" key="3">
    <source>
        <dbReference type="EMBL" id="PIQ86156.1"/>
    </source>
</evidence>